<evidence type="ECO:0000256" key="7">
    <source>
        <dbReference type="ARBA" id="ARBA00049047"/>
    </source>
</evidence>
<dbReference type="InterPro" id="IPR018204">
    <property type="entry name" value="Trp_synthase_alpha_AS"/>
</dbReference>
<dbReference type="GO" id="GO:0004834">
    <property type="term" value="F:tryptophan synthase activity"/>
    <property type="evidence" value="ECO:0007669"/>
    <property type="project" value="UniProtKB-EC"/>
</dbReference>
<evidence type="ECO:0000313" key="10">
    <source>
        <dbReference type="EMBL" id="QYY44499.1"/>
    </source>
</evidence>
<evidence type="ECO:0000256" key="5">
    <source>
        <dbReference type="ARBA" id="ARBA00023141"/>
    </source>
</evidence>
<evidence type="ECO:0000256" key="3">
    <source>
        <dbReference type="ARBA" id="ARBA00022605"/>
    </source>
</evidence>
<proteinExistence type="inferred from homology"/>
<dbReference type="Gene3D" id="3.20.20.70">
    <property type="entry name" value="Aldolase class I"/>
    <property type="match status" value="1"/>
</dbReference>
<accession>A0ABX8YHI4</accession>
<keyword evidence="3 8" id="KW-0028">Amino-acid biosynthesis</keyword>
<keyword evidence="5 8" id="KW-0057">Aromatic amino acid biosynthesis</keyword>
<dbReference type="NCBIfam" id="TIGR00262">
    <property type="entry name" value="trpA"/>
    <property type="match status" value="1"/>
</dbReference>
<dbReference type="InterPro" id="IPR013785">
    <property type="entry name" value="Aldolase_TIM"/>
</dbReference>
<dbReference type="Proteomes" id="UP000826616">
    <property type="component" value="Chromosome"/>
</dbReference>
<evidence type="ECO:0000256" key="1">
    <source>
        <dbReference type="ARBA" id="ARBA00004733"/>
    </source>
</evidence>
<dbReference type="EMBL" id="CP080764">
    <property type="protein sequence ID" value="QYY44499.1"/>
    <property type="molecule type" value="Genomic_DNA"/>
</dbReference>
<comment type="similarity">
    <text evidence="8 9">Belongs to the TrpA family.</text>
</comment>
<dbReference type="SUPFAM" id="SSF51366">
    <property type="entry name" value="Ribulose-phoshate binding barrel"/>
    <property type="match status" value="1"/>
</dbReference>
<comment type="catalytic activity">
    <reaction evidence="7 8">
        <text>(1S,2R)-1-C-(indol-3-yl)glycerol 3-phosphate + L-serine = D-glyceraldehyde 3-phosphate + L-tryptophan + H2O</text>
        <dbReference type="Rhea" id="RHEA:10532"/>
        <dbReference type="ChEBI" id="CHEBI:15377"/>
        <dbReference type="ChEBI" id="CHEBI:33384"/>
        <dbReference type="ChEBI" id="CHEBI:57912"/>
        <dbReference type="ChEBI" id="CHEBI:58866"/>
        <dbReference type="ChEBI" id="CHEBI:59776"/>
        <dbReference type="EC" id="4.2.1.20"/>
    </reaction>
</comment>
<protein>
    <recommendedName>
        <fullName evidence="8">Tryptophan synthase alpha chain</fullName>
        <ecNumber evidence="8">4.2.1.20</ecNumber>
    </recommendedName>
</protein>
<comment type="subunit">
    <text evidence="2 8">Tetramer of two alpha and two beta chains.</text>
</comment>
<comment type="function">
    <text evidence="8">The alpha subunit is responsible for the aldol cleavage of indoleglycerol phosphate to indole and glyceraldehyde 3-phosphate.</text>
</comment>
<organism evidence="10 11">
    <name type="scientific">Aneurinibacillus thermoaerophilus</name>
    <dbReference type="NCBI Taxonomy" id="143495"/>
    <lineage>
        <taxon>Bacteria</taxon>
        <taxon>Bacillati</taxon>
        <taxon>Bacillota</taxon>
        <taxon>Bacilli</taxon>
        <taxon>Bacillales</taxon>
        <taxon>Paenibacillaceae</taxon>
        <taxon>Aneurinibacillus group</taxon>
        <taxon>Aneurinibacillus</taxon>
    </lineage>
</organism>
<feature type="active site" description="Proton acceptor" evidence="8">
    <location>
        <position position="62"/>
    </location>
</feature>
<dbReference type="PANTHER" id="PTHR43406">
    <property type="entry name" value="TRYPTOPHAN SYNTHASE, ALPHA CHAIN"/>
    <property type="match status" value="1"/>
</dbReference>
<evidence type="ECO:0000256" key="8">
    <source>
        <dbReference type="HAMAP-Rule" id="MF_00131"/>
    </source>
</evidence>
<keyword evidence="6 8" id="KW-0456">Lyase</keyword>
<evidence type="ECO:0000256" key="2">
    <source>
        <dbReference type="ARBA" id="ARBA00011270"/>
    </source>
</evidence>
<reference evidence="10 11" key="1">
    <citation type="submission" date="2021-08" db="EMBL/GenBank/DDBJ databases">
        <title>Complete genome sequence of the strain Aneurinibacillus thermoaerophilus CCM 8960.</title>
        <authorList>
            <person name="Musilova J."/>
            <person name="Kourilova X."/>
            <person name="Pernicova I."/>
            <person name="Bezdicek M."/>
            <person name="Lengerova M."/>
            <person name="Obruca S."/>
            <person name="Sedlar K."/>
        </authorList>
    </citation>
    <scope>NUCLEOTIDE SEQUENCE [LARGE SCALE GENOMIC DNA]</scope>
    <source>
        <strain evidence="10 11">CCM 8960</strain>
    </source>
</reference>
<comment type="pathway">
    <text evidence="1 8">Amino-acid biosynthesis; L-tryptophan biosynthesis; L-tryptophan from chorismate: step 5/5.</text>
</comment>
<dbReference type="PANTHER" id="PTHR43406:SF1">
    <property type="entry name" value="TRYPTOPHAN SYNTHASE ALPHA CHAIN, CHLOROPLASTIC"/>
    <property type="match status" value="1"/>
</dbReference>
<dbReference type="EC" id="4.2.1.20" evidence="8"/>
<dbReference type="PROSITE" id="PS00167">
    <property type="entry name" value="TRP_SYNTHASE_ALPHA"/>
    <property type="match status" value="1"/>
</dbReference>
<sequence length="272" mass="29389">MNVKTGAERIIAAFSAGKQAFIPFITAGYPTPNITVELALALQEAGAALLELGVPYSDPLADGPTIQRASAQALSYGVTIRRALELAADMRARGLRIPVVLFTYINPVLQYGEERVFKEMEAAGVDGLLIPDLPPEEAENIERLAEEFNRPLIFMVAPTSEQRVAMIATRAKGFLYCVSSLGVTGVRSALDPGLTRFLARVRQYASVPVAVGFGISTAEQASLVASYSDGFIVGSALLEKIKEAEPLLLNPETKEEGFCIIKRFVKQLQSRV</sequence>
<feature type="active site" description="Proton acceptor" evidence="8">
    <location>
        <position position="51"/>
    </location>
</feature>
<gene>
    <name evidence="8 10" type="primary">trpA</name>
    <name evidence="10" type="ORF">K3F53_06605</name>
</gene>
<evidence type="ECO:0000256" key="4">
    <source>
        <dbReference type="ARBA" id="ARBA00022822"/>
    </source>
</evidence>
<dbReference type="CDD" id="cd04724">
    <property type="entry name" value="Tryptophan_synthase_alpha"/>
    <property type="match status" value="1"/>
</dbReference>
<keyword evidence="11" id="KW-1185">Reference proteome</keyword>
<name>A0ABX8YHI4_ANETH</name>
<evidence type="ECO:0000313" key="11">
    <source>
        <dbReference type="Proteomes" id="UP000826616"/>
    </source>
</evidence>
<dbReference type="InterPro" id="IPR011060">
    <property type="entry name" value="RibuloseP-bd_barrel"/>
</dbReference>
<dbReference type="HAMAP" id="MF_00131">
    <property type="entry name" value="Trp_synth_alpha"/>
    <property type="match status" value="1"/>
</dbReference>
<evidence type="ECO:0000256" key="6">
    <source>
        <dbReference type="ARBA" id="ARBA00023239"/>
    </source>
</evidence>
<evidence type="ECO:0000256" key="9">
    <source>
        <dbReference type="RuleBase" id="RU003662"/>
    </source>
</evidence>
<dbReference type="Pfam" id="PF00290">
    <property type="entry name" value="Trp_syntA"/>
    <property type="match status" value="1"/>
</dbReference>
<dbReference type="InterPro" id="IPR002028">
    <property type="entry name" value="Trp_synthase_suA"/>
</dbReference>
<keyword evidence="4 8" id="KW-0822">Tryptophan biosynthesis</keyword>